<evidence type="ECO:0000256" key="1">
    <source>
        <dbReference type="SAM" id="Phobius"/>
    </source>
</evidence>
<dbReference type="Proteomes" id="UP000178603">
    <property type="component" value="Unassembled WGS sequence"/>
</dbReference>
<dbReference type="AlphaFoldDB" id="A0A1F8AQW6"/>
<accession>A0A1F8AQW6</accession>
<proteinExistence type="predicted"/>
<comment type="caution">
    <text evidence="2">The sequence shown here is derived from an EMBL/GenBank/DDBJ whole genome shotgun (WGS) entry which is preliminary data.</text>
</comment>
<organism evidence="2 3">
    <name type="scientific">Candidatus Woesebacteria bacterium RIFCSPHIGHO2_12_FULL_41_24</name>
    <dbReference type="NCBI Taxonomy" id="1802510"/>
    <lineage>
        <taxon>Bacteria</taxon>
        <taxon>Candidatus Woeseibacteriota</taxon>
    </lineage>
</organism>
<name>A0A1F8AQW6_9BACT</name>
<evidence type="ECO:0000313" key="3">
    <source>
        <dbReference type="Proteomes" id="UP000178603"/>
    </source>
</evidence>
<protein>
    <submittedName>
        <fullName evidence="2">Uncharacterized protein</fullName>
    </submittedName>
</protein>
<sequence>MSKLIEKFEGLGWIGIWYLTNSTNINMPKTILEIYDDKLVLKDWPNVIEIEFKDLKYVKEIAGFLYLKRGLKIVTEDNSYDFWLKDNLQILRVLKNCGVNVLINSNREKVLHNNQAEKRLNRNTLHLSKPILKVVLVIFLLLFALSFYEVLATSSRMNEVKRTKDYFDSCSWLQRIPKGWTCDDNWNYYHRVLKASFKNSELILYASVDDFSPETCSFSIPYTVPIHVSAVGITLPWRCIGIDDKLVFSNWYQDGWKFTFVGKNVDRKLYLENLYLVGGLR</sequence>
<gene>
    <name evidence="2" type="ORF">A3E44_00435</name>
</gene>
<keyword evidence="1" id="KW-0472">Membrane</keyword>
<reference evidence="2 3" key="1">
    <citation type="journal article" date="2016" name="Nat. Commun.">
        <title>Thousands of microbial genomes shed light on interconnected biogeochemical processes in an aquifer system.</title>
        <authorList>
            <person name="Anantharaman K."/>
            <person name="Brown C.T."/>
            <person name="Hug L.A."/>
            <person name="Sharon I."/>
            <person name="Castelle C.J."/>
            <person name="Probst A.J."/>
            <person name="Thomas B.C."/>
            <person name="Singh A."/>
            <person name="Wilkins M.J."/>
            <person name="Karaoz U."/>
            <person name="Brodie E.L."/>
            <person name="Williams K.H."/>
            <person name="Hubbard S.S."/>
            <person name="Banfield J.F."/>
        </authorList>
    </citation>
    <scope>NUCLEOTIDE SEQUENCE [LARGE SCALE GENOMIC DNA]</scope>
</reference>
<feature type="transmembrane region" description="Helical" evidence="1">
    <location>
        <begin position="131"/>
        <end position="151"/>
    </location>
</feature>
<evidence type="ECO:0000313" key="2">
    <source>
        <dbReference type="EMBL" id="OGM54137.1"/>
    </source>
</evidence>
<keyword evidence="1" id="KW-1133">Transmembrane helix</keyword>
<dbReference type="EMBL" id="MGGW01000017">
    <property type="protein sequence ID" value="OGM54137.1"/>
    <property type="molecule type" value="Genomic_DNA"/>
</dbReference>
<keyword evidence="1" id="KW-0812">Transmembrane</keyword>